<feature type="compositionally biased region" description="Polar residues" evidence="1">
    <location>
        <begin position="260"/>
        <end position="270"/>
    </location>
</feature>
<dbReference type="EMBL" id="PQXH01000256">
    <property type="protein sequence ID" value="TGO07657.1"/>
    <property type="molecule type" value="Genomic_DNA"/>
</dbReference>
<accession>A0A4Z1EEF4</accession>
<protein>
    <submittedName>
        <fullName evidence="2">Uncharacterized protein</fullName>
    </submittedName>
</protein>
<proteinExistence type="predicted"/>
<feature type="compositionally biased region" description="Polar residues" evidence="1">
    <location>
        <begin position="153"/>
        <end position="165"/>
    </location>
</feature>
<evidence type="ECO:0000313" key="3">
    <source>
        <dbReference type="Proteomes" id="UP000297777"/>
    </source>
</evidence>
<sequence length="303" mass="33651">MGTKSPDLQAQIMATQRKRREEQTGGSGSLFLKEIKPDPKPVLAHPQPNWNKYTVAKFSNGIGRINLEASQENKADSQPGANEHSAAKRNTSIQQKSPPKPKAPSTLVPPQQQNNHKIPRKVITPKPVLGSNVMYPGELDYDKVVAAETHLSSHTLSNVATPSQSRSRHKISNIPGKRPSHHGAHNNMKIVSNDSRPPDRRTPAKDERTNSTRGQNREIIVPKIRRNPPLSPRNTHKKYGSSTSQQRPQVSRSRAVASQHHPTTSGMQDSRQVRVLVPRSHTNQRNDSQPLVNSSYPSDRFAS</sequence>
<dbReference type="Proteomes" id="UP000297777">
    <property type="component" value="Unassembled WGS sequence"/>
</dbReference>
<feature type="region of interest" description="Disordered" evidence="1">
    <location>
        <begin position="1"/>
        <end position="48"/>
    </location>
</feature>
<comment type="caution">
    <text evidence="2">The sequence shown here is derived from an EMBL/GenBank/DDBJ whole genome shotgun (WGS) entry which is preliminary data.</text>
</comment>
<feature type="compositionally biased region" description="Polar residues" evidence="1">
    <location>
        <begin position="240"/>
        <end position="252"/>
    </location>
</feature>
<keyword evidence="3" id="KW-1185">Reference proteome</keyword>
<evidence type="ECO:0000313" key="2">
    <source>
        <dbReference type="EMBL" id="TGO07657.1"/>
    </source>
</evidence>
<feature type="region of interest" description="Disordered" evidence="1">
    <location>
        <begin position="153"/>
        <end position="303"/>
    </location>
</feature>
<evidence type="ECO:0000256" key="1">
    <source>
        <dbReference type="SAM" id="MobiDB-lite"/>
    </source>
</evidence>
<organism evidence="2 3">
    <name type="scientific">Botrytis tulipae</name>
    <dbReference type="NCBI Taxonomy" id="87230"/>
    <lineage>
        <taxon>Eukaryota</taxon>
        <taxon>Fungi</taxon>
        <taxon>Dikarya</taxon>
        <taxon>Ascomycota</taxon>
        <taxon>Pezizomycotina</taxon>
        <taxon>Leotiomycetes</taxon>
        <taxon>Helotiales</taxon>
        <taxon>Sclerotiniaceae</taxon>
        <taxon>Botrytis</taxon>
    </lineage>
</organism>
<reference evidence="2 3" key="1">
    <citation type="submission" date="2017-12" db="EMBL/GenBank/DDBJ databases">
        <title>Comparative genomics of Botrytis spp.</title>
        <authorList>
            <person name="Valero-Jimenez C.A."/>
            <person name="Tapia P."/>
            <person name="Veloso J."/>
            <person name="Silva-Moreno E."/>
            <person name="Staats M."/>
            <person name="Valdes J.H."/>
            <person name="Van Kan J.A.L."/>
        </authorList>
    </citation>
    <scope>NUCLEOTIDE SEQUENCE [LARGE SCALE GENOMIC DNA]</scope>
    <source>
        <strain evidence="2 3">Bt9001</strain>
    </source>
</reference>
<dbReference type="AlphaFoldDB" id="A0A4Z1EEF4"/>
<name>A0A4Z1EEF4_9HELO</name>
<dbReference type="OrthoDB" id="3554254at2759"/>
<feature type="compositionally biased region" description="Basic and acidic residues" evidence="1">
    <location>
        <begin position="196"/>
        <end position="210"/>
    </location>
</feature>
<feature type="region of interest" description="Disordered" evidence="1">
    <location>
        <begin position="67"/>
        <end position="135"/>
    </location>
</feature>
<gene>
    <name evidence="2" type="ORF">BTUL_0256g00030</name>
</gene>
<feature type="compositionally biased region" description="Polar residues" evidence="1">
    <location>
        <begin position="280"/>
        <end position="297"/>
    </location>
</feature>
<feature type="compositionally biased region" description="Polar residues" evidence="1">
    <location>
        <begin position="1"/>
        <end position="14"/>
    </location>
</feature>